<feature type="domain" description="BAH" evidence="6">
    <location>
        <begin position="343"/>
        <end position="474"/>
    </location>
</feature>
<keyword evidence="2" id="KW-0963">Cytoplasm</keyword>
<dbReference type="InterPro" id="IPR001025">
    <property type="entry name" value="BAH_dom"/>
</dbReference>
<dbReference type="SUPFAM" id="SSF48452">
    <property type="entry name" value="TPR-like"/>
    <property type="match status" value="1"/>
</dbReference>
<name>A0A4P9YQ02_ROZAC</name>
<dbReference type="InterPro" id="IPR019734">
    <property type="entry name" value="TPR_rpt"/>
</dbReference>
<dbReference type="Proteomes" id="UP000281549">
    <property type="component" value="Unassembled WGS sequence"/>
</dbReference>
<evidence type="ECO:0000256" key="3">
    <source>
        <dbReference type="ARBA" id="ARBA00022737"/>
    </source>
</evidence>
<evidence type="ECO:0000256" key="1">
    <source>
        <dbReference type="ARBA" id="ARBA00004496"/>
    </source>
</evidence>
<dbReference type="Gene3D" id="1.25.40.10">
    <property type="entry name" value="Tetratricopeptide repeat domain"/>
    <property type="match status" value="1"/>
</dbReference>
<dbReference type="GO" id="GO:0005739">
    <property type="term" value="C:mitochondrion"/>
    <property type="evidence" value="ECO:0007669"/>
    <property type="project" value="TreeGrafter"/>
</dbReference>
<dbReference type="Pfam" id="PF01426">
    <property type="entry name" value="BAH"/>
    <property type="match status" value="1"/>
</dbReference>
<proteinExistence type="predicted"/>
<sequence>MVHSDISYDESFIEKIDYKYIENDATADELDKMVTLLRSGKIGFYPDLLKQAEAKLLILRPEKWFEIVRNRIDMEDLKEINMDILDWASKIPSSQFTKNSVLSNQLRIKGNEALKSNDLDEAINMYSESLKLNESFVTLNNRSLAYYKREMFKEAEMDAERSLRIENTSLNYKYYEAIEDFLQLLSIEYHEEYLKYLEEAEDKYIDAEGVRGKDLPNGCTEKNIQRQKKLKSLFNSKKKAKPQKIHIIEIDDETEKDTDKPLINDSAKQSNFLDVDPRLKSMESMLIINKNAERHEDQDTFSLKTDKSNPRWLNELYKHPETGNTHYEGIDLFDDQDNNPSDKIIKIGDIVYLLNINNQNFPYIGLVKDLYETNDKLKCVQTQWFYRRMDIENFSDRVLVNPLNGNVITNEKFVTDDNEIFLSEHCDINYVGSITRKCYVYQDNVEALQASLRQGAYNSNESIEKFSGMLENDQYIKSNLVNPFPFHICNLKYNVGAKASPPEFSILDEINKIDFVSQLKNIEENHDNIEKENINEIFMPINKEGDDATESMKNSTDIIDKEINHNPTEFQNDFKKKRKKVKDSEDEEYVHNLQGTLFGIPMKVEFESDYEETLNNALNTKRRSVSEKRLILTSQEQPKQSESIEKYLEELYKIKTMLFELYDKVATKELNAPLLKTNHHQIDDKFSSNQMMDVQSFVQVPSRDAQNHSARMATNSVLRDHVFDKLKRMEFKNHNECLDDILLDKIQKIKARAPIAPISVGQNNYSFNSCHSGYNMTSNIPSTSFFQSYGPNSHYSYSGLPRPFSMPNAASDVENNILPSNQYTQPRFSNNMIPPITHNHNNALRPSQFGISSKQF</sequence>
<dbReference type="Gene3D" id="2.30.30.490">
    <property type="match status" value="1"/>
</dbReference>
<evidence type="ECO:0000313" key="7">
    <source>
        <dbReference type="EMBL" id="RKP21342.1"/>
    </source>
</evidence>
<keyword evidence="4 5" id="KW-0802">TPR repeat</keyword>
<dbReference type="GO" id="GO:0031072">
    <property type="term" value="F:heat shock protein binding"/>
    <property type="evidence" value="ECO:0007669"/>
    <property type="project" value="TreeGrafter"/>
</dbReference>
<dbReference type="InterPro" id="IPR011990">
    <property type="entry name" value="TPR-like_helical_dom_sf"/>
</dbReference>
<feature type="repeat" description="TPR" evidence="5">
    <location>
        <begin position="103"/>
        <end position="136"/>
    </location>
</feature>
<gene>
    <name evidence="7" type="ORF">ROZALSC1DRAFT_27244</name>
</gene>
<dbReference type="CDD" id="cd04370">
    <property type="entry name" value="BAH"/>
    <property type="match status" value="1"/>
</dbReference>
<accession>A0A4P9YQ02</accession>
<comment type="subcellular location">
    <subcellularLocation>
        <location evidence="1">Cytoplasm</location>
    </subcellularLocation>
</comment>
<evidence type="ECO:0000256" key="5">
    <source>
        <dbReference type="PROSITE-ProRule" id="PRU00339"/>
    </source>
</evidence>
<dbReference type="InterPro" id="IPR051982">
    <property type="entry name" value="CiliaryAsmbly_MitoImport"/>
</dbReference>
<dbReference type="AlphaFoldDB" id="A0A4P9YQ02"/>
<protein>
    <recommendedName>
        <fullName evidence="6">BAH domain-containing protein</fullName>
    </recommendedName>
</protein>
<dbReference type="PROSITE" id="PS51038">
    <property type="entry name" value="BAH"/>
    <property type="match status" value="1"/>
</dbReference>
<dbReference type="GO" id="GO:0006626">
    <property type="term" value="P:protein targeting to mitochondrion"/>
    <property type="evidence" value="ECO:0007669"/>
    <property type="project" value="TreeGrafter"/>
</dbReference>
<dbReference type="PANTHER" id="PTHR45984:SF1">
    <property type="entry name" value="SPAG1 AXONEMAL DYNEIN ASSEMBLY FACTOR"/>
    <property type="match status" value="1"/>
</dbReference>
<dbReference type="PROSITE" id="PS50005">
    <property type="entry name" value="TPR"/>
    <property type="match status" value="1"/>
</dbReference>
<dbReference type="SMART" id="SM00028">
    <property type="entry name" value="TPR"/>
    <property type="match status" value="2"/>
</dbReference>
<evidence type="ECO:0000256" key="2">
    <source>
        <dbReference type="ARBA" id="ARBA00022490"/>
    </source>
</evidence>
<dbReference type="EMBL" id="ML004964">
    <property type="protein sequence ID" value="RKP21342.1"/>
    <property type="molecule type" value="Genomic_DNA"/>
</dbReference>
<dbReference type="InterPro" id="IPR043151">
    <property type="entry name" value="BAH_sf"/>
</dbReference>
<organism evidence="7 8">
    <name type="scientific">Rozella allomycis (strain CSF55)</name>
    <dbReference type="NCBI Taxonomy" id="988480"/>
    <lineage>
        <taxon>Eukaryota</taxon>
        <taxon>Fungi</taxon>
        <taxon>Fungi incertae sedis</taxon>
        <taxon>Cryptomycota</taxon>
        <taxon>Cryptomycota incertae sedis</taxon>
        <taxon>Rozella</taxon>
    </lineage>
</organism>
<dbReference type="GO" id="GO:0003682">
    <property type="term" value="F:chromatin binding"/>
    <property type="evidence" value="ECO:0007669"/>
    <property type="project" value="InterPro"/>
</dbReference>
<evidence type="ECO:0000259" key="6">
    <source>
        <dbReference type="PROSITE" id="PS51038"/>
    </source>
</evidence>
<keyword evidence="3" id="KW-0677">Repeat</keyword>
<evidence type="ECO:0000256" key="4">
    <source>
        <dbReference type="ARBA" id="ARBA00022803"/>
    </source>
</evidence>
<reference evidence="8" key="1">
    <citation type="journal article" date="2018" name="Nat. Microbiol.">
        <title>Leveraging single-cell genomics to expand the fungal tree of life.</title>
        <authorList>
            <person name="Ahrendt S.R."/>
            <person name="Quandt C.A."/>
            <person name="Ciobanu D."/>
            <person name="Clum A."/>
            <person name="Salamov A."/>
            <person name="Andreopoulos B."/>
            <person name="Cheng J.F."/>
            <person name="Woyke T."/>
            <person name="Pelin A."/>
            <person name="Henrissat B."/>
            <person name="Reynolds N.K."/>
            <person name="Benny G.L."/>
            <person name="Smith M.E."/>
            <person name="James T.Y."/>
            <person name="Grigoriev I.V."/>
        </authorList>
    </citation>
    <scope>NUCLEOTIDE SEQUENCE [LARGE SCALE GENOMIC DNA]</scope>
    <source>
        <strain evidence="8">CSF55</strain>
    </source>
</reference>
<dbReference type="PANTHER" id="PTHR45984">
    <property type="entry name" value="RNA (RNA) POLYMERASE II ASSOCIATED PROTEIN HOMOLOG"/>
    <property type="match status" value="1"/>
</dbReference>
<evidence type="ECO:0000313" key="8">
    <source>
        <dbReference type="Proteomes" id="UP000281549"/>
    </source>
</evidence>
<dbReference type="GO" id="GO:0005829">
    <property type="term" value="C:cytosol"/>
    <property type="evidence" value="ECO:0007669"/>
    <property type="project" value="TreeGrafter"/>
</dbReference>